<feature type="region of interest" description="Disordered" evidence="1">
    <location>
        <begin position="141"/>
        <end position="167"/>
    </location>
</feature>
<dbReference type="EMBL" id="BK032823">
    <property type="protein sequence ID" value="DAF62396.1"/>
    <property type="molecule type" value="Genomic_DNA"/>
</dbReference>
<proteinExistence type="predicted"/>
<reference evidence="2" key="1">
    <citation type="journal article" date="2021" name="Proc. Natl. Acad. Sci. U.S.A.">
        <title>A Catalog of Tens of Thousands of Viruses from Human Metagenomes Reveals Hidden Associations with Chronic Diseases.</title>
        <authorList>
            <person name="Tisza M.J."/>
            <person name="Buck C.B."/>
        </authorList>
    </citation>
    <scope>NUCLEOTIDE SEQUENCE</scope>
    <source>
        <strain evidence="2">CtIty1</strain>
    </source>
</reference>
<protein>
    <submittedName>
        <fullName evidence="2">Uncharacterized protein</fullName>
    </submittedName>
</protein>
<sequence length="167" mass="19123">MSNFVKGKFNIKPTVINLTKTFDTFEDAYTTVIKAIPELKAYCGDTAIEAAVLKAMMNSIANNIPSISNENYPNTLSFSINSKEVGFKTDSNIALGWRTVFDRKSASIKYKFRITFISVPAFRKATIEEMKEDNWKEIDPTKQSRFWNDTEGRSFNKFEKQDEAEDK</sequence>
<accession>A0A8S5TGF5</accession>
<name>A0A8S5TGF5_9CAUD</name>
<evidence type="ECO:0000313" key="2">
    <source>
        <dbReference type="EMBL" id="DAF62396.1"/>
    </source>
</evidence>
<organism evidence="2">
    <name type="scientific">Myoviridae sp. ctIty1</name>
    <dbReference type="NCBI Taxonomy" id="2827673"/>
    <lineage>
        <taxon>Viruses</taxon>
        <taxon>Duplodnaviria</taxon>
        <taxon>Heunggongvirae</taxon>
        <taxon>Uroviricota</taxon>
        <taxon>Caudoviricetes</taxon>
    </lineage>
</organism>
<evidence type="ECO:0000256" key="1">
    <source>
        <dbReference type="SAM" id="MobiDB-lite"/>
    </source>
</evidence>